<gene>
    <name evidence="5" type="primary">WBGene00273953</name>
</gene>
<evidence type="ECO:0000313" key="5">
    <source>
        <dbReference type="EnsemblMetazoa" id="PPA35584.1"/>
    </source>
</evidence>
<sequence>MGNKLFQSMLLIILLSLVTSAQAWRTAYASVEGTVVCDSKNGHSKALLSDVTIQLWEWDAWPLKNDMLNKTKTTKDGEFSITGSSSEMWGDDFFIEIKVPCSGTDIQKCDSRATMCINPNCEWYKLFSFSLPSMLLIGLLLLATSVQPGTEYVTVTGNIICNAGRLNNVRVLLSKVNVQLREYDNWPLTDDVLNNTKTDSAGNFIISGSSSEWYGNTFFIEIKVPCWEPLTAKCNSMAEMCTSTDCEYFVKLFIEDDFEYEDEKGKKLKDLGDFNVVEDLKDKVSKRYSMFPAGDVTFKVEKKVQQMVLTTILLLQRIILISIVHKKWESEKYFGERRWKMFSFSLPSMQLIGLLLLATSVQSGTEYVTVRGTIVCDSARYKHFGASTLLPHANIQLKEHDTWPFTDDVINTTITDTNGDFNITGSSDESWGNKFFIEIKIPCWNPVTAMCHHVAQMCTNRNCEYFVKKSIPDEMKYEEETNEAKMIYDIRVFNLINSKADERYSMCP</sequence>
<keyword evidence="4" id="KW-0732">Signal</keyword>
<dbReference type="Proteomes" id="UP000005239">
    <property type="component" value="Unassembled WGS sequence"/>
</dbReference>
<dbReference type="InterPro" id="IPR038479">
    <property type="entry name" value="Transthyretin-like_sf"/>
</dbReference>
<keyword evidence="3" id="KW-0964">Secreted</keyword>
<protein>
    <submittedName>
        <fullName evidence="5">Uncharacterized protein</fullName>
    </submittedName>
</protein>
<dbReference type="InterPro" id="IPR001534">
    <property type="entry name" value="Transthyretin-like"/>
</dbReference>
<evidence type="ECO:0000256" key="1">
    <source>
        <dbReference type="ARBA" id="ARBA00004613"/>
    </source>
</evidence>
<evidence type="ECO:0000313" key="6">
    <source>
        <dbReference type="Proteomes" id="UP000005239"/>
    </source>
</evidence>
<reference evidence="5" key="2">
    <citation type="submission" date="2022-06" db="UniProtKB">
        <authorList>
            <consortium name="EnsemblMetazoa"/>
        </authorList>
    </citation>
    <scope>IDENTIFICATION</scope>
    <source>
        <strain evidence="5">PS312</strain>
    </source>
</reference>
<accession>A0A2A6B5Z2</accession>
<evidence type="ECO:0000256" key="3">
    <source>
        <dbReference type="ARBA" id="ARBA00022525"/>
    </source>
</evidence>
<proteinExistence type="inferred from homology"/>
<dbReference type="EnsemblMetazoa" id="PPA35584.1">
    <property type="protein sequence ID" value="PPA35584.1"/>
    <property type="gene ID" value="WBGene00273953"/>
</dbReference>
<name>A0A2A6B5Z2_PRIPA</name>
<keyword evidence="6" id="KW-1185">Reference proteome</keyword>
<dbReference type="Pfam" id="PF01060">
    <property type="entry name" value="TTR-52"/>
    <property type="match status" value="3"/>
</dbReference>
<organism evidence="5 6">
    <name type="scientific">Pristionchus pacificus</name>
    <name type="common">Parasitic nematode worm</name>
    <dbReference type="NCBI Taxonomy" id="54126"/>
    <lineage>
        <taxon>Eukaryota</taxon>
        <taxon>Metazoa</taxon>
        <taxon>Ecdysozoa</taxon>
        <taxon>Nematoda</taxon>
        <taxon>Chromadorea</taxon>
        <taxon>Rhabditida</taxon>
        <taxon>Rhabditina</taxon>
        <taxon>Diplogasteromorpha</taxon>
        <taxon>Diplogasteroidea</taxon>
        <taxon>Neodiplogasteridae</taxon>
        <taxon>Pristionchus</taxon>
    </lineage>
</organism>
<dbReference type="Gene3D" id="2.60.40.3330">
    <property type="match status" value="3"/>
</dbReference>
<dbReference type="AlphaFoldDB" id="A0A2A6B5Z2"/>
<evidence type="ECO:0000256" key="2">
    <source>
        <dbReference type="ARBA" id="ARBA00010112"/>
    </source>
</evidence>
<dbReference type="PANTHER" id="PTHR21700:SF3">
    <property type="entry name" value="TRANSTHYRETIN-LIKE PROTEIN 5"/>
    <property type="match status" value="1"/>
</dbReference>
<dbReference type="GO" id="GO:0005576">
    <property type="term" value="C:extracellular region"/>
    <property type="evidence" value="ECO:0007669"/>
    <property type="project" value="UniProtKB-SubCell"/>
</dbReference>
<comment type="subcellular location">
    <subcellularLocation>
        <location evidence="1">Secreted</location>
    </subcellularLocation>
</comment>
<comment type="similarity">
    <text evidence="2">Belongs to the nematode transthyretin-like family.</text>
</comment>
<dbReference type="GO" id="GO:0009986">
    <property type="term" value="C:cell surface"/>
    <property type="evidence" value="ECO:0007669"/>
    <property type="project" value="InterPro"/>
</dbReference>
<evidence type="ECO:0000256" key="4">
    <source>
        <dbReference type="ARBA" id="ARBA00022729"/>
    </source>
</evidence>
<reference evidence="6" key="1">
    <citation type="journal article" date="2008" name="Nat. Genet.">
        <title>The Pristionchus pacificus genome provides a unique perspective on nematode lifestyle and parasitism.</title>
        <authorList>
            <person name="Dieterich C."/>
            <person name="Clifton S.W."/>
            <person name="Schuster L.N."/>
            <person name="Chinwalla A."/>
            <person name="Delehaunty K."/>
            <person name="Dinkelacker I."/>
            <person name="Fulton L."/>
            <person name="Fulton R."/>
            <person name="Godfrey J."/>
            <person name="Minx P."/>
            <person name="Mitreva M."/>
            <person name="Roeseler W."/>
            <person name="Tian H."/>
            <person name="Witte H."/>
            <person name="Yang S.P."/>
            <person name="Wilson R.K."/>
            <person name="Sommer R.J."/>
        </authorList>
    </citation>
    <scope>NUCLEOTIDE SEQUENCE [LARGE SCALE GENOMIC DNA]</scope>
    <source>
        <strain evidence="6">PS312</strain>
    </source>
</reference>
<accession>A0A8R1YSV5</accession>
<dbReference type="PANTHER" id="PTHR21700">
    <property type="entry name" value="TRANSTHYRETIN-LIKE FAMILY PROTEIN-RELATED"/>
    <property type="match status" value="1"/>
</dbReference>